<proteinExistence type="inferred from homology"/>
<sequence>MNSNELTRETNILYAGSESKLPIERPETPPIYHSTANIISDMDDYDFASTGGKYYYCRTANPNRDGVAEAISYLESGEQSLVCSSGMAAISTTILSLVKAGDHIVASRSIYGETIELFENILKKFGVEVTYADLTNIDSFRAALKPNTKMVYTEIIANPLIEVVDIEALSEAAHSVGALVVVDSTFTTPFAIRPLEHGADIVIHSLTKYFGGHSDITAGSITASKELMKKIYSDYLLFGGCLDPNSSWLMLRSIRTMEMRVTKQFENARKIAEALQADPHVRYVNYPTLSNHPQHELAVKLMPNGCGAMLSFRVEDDRDKVNEFMHKLKLVKYLGTLGGYRTSIAHPATAFRNEFTPQQLKDMGMEEGLIRISTGAEAIEDLIADFKQALTVFENV</sequence>
<evidence type="ECO:0000256" key="4">
    <source>
        <dbReference type="ARBA" id="ARBA00047175"/>
    </source>
</evidence>
<evidence type="ECO:0000256" key="9">
    <source>
        <dbReference type="RuleBase" id="RU362118"/>
    </source>
</evidence>
<dbReference type="STRING" id="1548.CSCA_4374"/>
<keyword evidence="3 8" id="KW-0663">Pyridoxal phosphate</keyword>
<dbReference type="EMBL" id="CP009933">
    <property type="protein sequence ID" value="AKA71499.1"/>
    <property type="molecule type" value="Genomic_DNA"/>
</dbReference>
<dbReference type="Gene3D" id="3.40.640.10">
    <property type="entry name" value="Type I PLP-dependent aspartate aminotransferase-like (Major domain)"/>
    <property type="match status" value="1"/>
</dbReference>
<dbReference type="InterPro" id="IPR015421">
    <property type="entry name" value="PyrdxlP-dep_Trfase_major"/>
</dbReference>
<accession>A0A0E3K3X2</accession>
<dbReference type="PROSITE" id="PS00868">
    <property type="entry name" value="CYS_MET_METAB_PP"/>
    <property type="match status" value="1"/>
</dbReference>
<evidence type="ECO:0000256" key="1">
    <source>
        <dbReference type="ARBA" id="ARBA00001933"/>
    </source>
</evidence>
<dbReference type="PANTHER" id="PTHR11808">
    <property type="entry name" value="TRANS-SULFURATION ENZYME FAMILY MEMBER"/>
    <property type="match status" value="1"/>
</dbReference>
<dbReference type="RefSeq" id="WP_029159360.1">
    <property type="nucleotide sequence ID" value="NZ_CP009933.1"/>
</dbReference>
<dbReference type="Proteomes" id="UP000033115">
    <property type="component" value="Chromosome"/>
</dbReference>
<dbReference type="InterPro" id="IPR015422">
    <property type="entry name" value="PyrdxlP-dep_Trfase_small"/>
</dbReference>
<evidence type="ECO:0000313" key="11">
    <source>
        <dbReference type="Proteomes" id="UP000033115"/>
    </source>
</evidence>
<dbReference type="EC" id="4.4.1.2" evidence="4"/>
<comment type="catalytic activity">
    <reaction evidence="6">
        <text>L-homocysteine + H2O = 2-oxobutanoate + hydrogen sulfide + NH4(+) + H(+)</text>
        <dbReference type="Rhea" id="RHEA:14501"/>
        <dbReference type="ChEBI" id="CHEBI:15377"/>
        <dbReference type="ChEBI" id="CHEBI:15378"/>
        <dbReference type="ChEBI" id="CHEBI:16763"/>
        <dbReference type="ChEBI" id="CHEBI:28938"/>
        <dbReference type="ChEBI" id="CHEBI:29919"/>
        <dbReference type="ChEBI" id="CHEBI:58199"/>
        <dbReference type="EC" id="4.4.1.2"/>
    </reaction>
    <physiologicalReaction direction="left-to-right" evidence="6">
        <dbReference type="Rhea" id="RHEA:14502"/>
    </physiologicalReaction>
</comment>
<dbReference type="InterPro" id="IPR054542">
    <property type="entry name" value="Cys_met_metab_PP"/>
</dbReference>
<dbReference type="FunFam" id="3.40.640.10:FF:000046">
    <property type="entry name" value="Cystathionine gamma-lyase"/>
    <property type="match status" value="1"/>
</dbReference>
<dbReference type="GO" id="GO:0005737">
    <property type="term" value="C:cytoplasm"/>
    <property type="evidence" value="ECO:0007669"/>
    <property type="project" value="TreeGrafter"/>
</dbReference>
<keyword evidence="11" id="KW-1185">Reference proteome</keyword>
<evidence type="ECO:0000256" key="2">
    <source>
        <dbReference type="ARBA" id="ARBA00009077"/>
    </source>
</evidence>
<evidence type="ECO:0000313" key="10">
    <source>
        <dbReference type="EMBL" id="AKA71499.1"/>
    </source>
</evidence>
<dbReference type="HOGENOM" id="CLU_018986_2_0_9"/>
<protein>
    <recommendedName>
        <fullName evidence="4">homocysteine desulfhydrase</fullName>
        <ecNumber evidence="4">4.4.1.2</ecNumber>
    </recommendedName>
    <alternativeName>
        <fullName evidence="5">Homocysteine desulfhydrase</fullName>
    </alternativeName>
</protein>
<dbReference type="KEGG" id="csq:CSCA_4374"/>
<comment type="similarity">
    <text evidence="2 9">Belongs to the trans-sulfuration enzymes family.</text>
</comment>
<feature type="modified residue" description="N6-(pyridoxal phosphate)lysine" evidence="8">
    <location>
        <position position="208"/>
    </location>
</feature>
<comment type="cofactor">
    <cofactor evidence="1 9">
        <name>pyridoxal 5'-phosphate</name>
        <dbReference type="ChEBI" id="CHEBI:597326"/>
    </cofactor>
</comment>
<dbReference type="CDD" id="cd00614">
    <property type="entry name" value="CGS_like"/>
    <property type="match status" value="1"/>
</dbReference>
<gene>
    <name evidence="10" type="ORF">CSCA_4374</name>
</gene>
<evidence type="ECO:0000256" key="8">
    <source>
        <dbReference type="PIRSR" id="PIRSR001434-2"/>
    </source>
</evidence>
<dbReference type="GO" id="GO:0019346">
    <property type="term" value="P:transsulfuration"/>
    <property type="evidence" value="ECO:0007669"/>
    <property type="project" value="InterPro"/>
</dbReference>
<dbReference type="InterPro" id="IPR015424">
    <property type="entry name" value="PyrdxlP-dep_Trfase"/>
</dbReference>
<dbReference type="PIRSF" id="PIRSF001434">
    <property type="entry name" value="CGS"/>
    <property type="match status" value="1"/>
</dbReference>
<reference evidence="10 11" key="1">
    <citation type="journal article" date="2015" name="J. Biotechnol.">
        <title>Complete genome sequence of a malodorant-producing acetogen, Clostridium scatologenes ATCC 25775(T).</title>
        <authorList>
            <person name="Zhu Z."/>
            <person name="Guo T."/>
            <person name="Zheng H."/>
            <person name="Song T."/>
            <person name="Ouyang P."/>
            <person name="Xie J."/>
        </authorList>
    </citation>
    <scope>NUCLEOTIDE SEQUENCE [LARGE SCALE GENOMIC DNA]</scope>
    <source>
        <strain evidence="10 11">ATCC 25775</strain>
    </source>
</reference>
<evidence type="ECO:0000256" key="5">
    <source>
        <dbReference type="ARBA" id="ARBA00047199"/>
    </source>
</evidence>
<dbReference type="SUPFAM" id="SSF53383">
    <property type="entry name" value="PLP-dependent transferases"/>
    <property type="match status" value="1"/>
</dbReference>
<evidence type="ECO:0000256" key="6">
    <source>
        <dbReference type="ARBA" id="ARBA00048780"/>
    </source>
</evidence>
<dbReference type="Pfam" id="PF01053">
    <property type="entry name" value="Cys_Met_Meta_PP"/>
    <property type="match status" value="1"/>
</dbReference>
<evidence type="ECO:0000256" key="3">
    <source>
        <dbReference type="ARBA" id="ARBA00022898"/>
    </source>
</evidence>
<dbReference type="GO" id="GO:0018826">
    <property type="term" value="F:methionine gamma-lyase activity"/>
    <property type="evidence" value="ECO:0007669"/>
    <property type="project" value="UniProtKB-EC"/>
</dbReference>
<organism evidence="10 11">
    <name type="scientific">Clostridium scatologenes</name>
    <dbReference type="NCBI Taxonomy" id="1548"/>
    <lineage>
        <taxon>Bacteria</taxon>
        <taxon>Bacillati</taxon>
        <taxon>Bacillota</taxon>
        <taxon>Clostridia</taxon>
        <taxon>Eubacteriales</taxon>
        <taxon>Clostridiaceae</taxon>
        <taxon>Clostridium</taxon>
    </lineage>
</organism>
<dbReference type="GO" id="GO:0030170">
    <property type="term" value="F:pyridoxal phosphate binding"/>
    <property type="evidence" value="ECO:0007669"/>
    <property type="project" value="InterPro"/>
</dbReference>
<dbReference type="AlphaFoldDB" id="A0A0E3K3X2"/>
<evidence type="ECO:0000256" key="7">
    <source>
        <dbReference type="ARBA" id="ARBA00052699"/>
    </source>
</evidence>
<dbReference type="GO" id="GO:0047982">
    <property type="term" value="F:homocysteine desulfhydrase activity"/>
    <property type="evidence" value="ECO:0007669"/>
    <property type="project" value="UniProtKB-EC"/>
</dbReference>
<dbReference type="Gene3D" id="3.90.1150.10">
    <property type="entry name" value="Aspartate Aminotransferase, domain 1"/>
    <property type="match status" value="1"/>
</dbReference>
<dbReference type="PANTHER" id="PTHR11808:SF80">
    <property type="entry name" value="CYSTATHIONINE GAMMA-LYASE"/>
    <property type="match status" value="1"/>
</dbReference>
<comment type="catalytic activity">
    <reaction evidence="7">
        <text>L-methionine + H2O = methanethiol + 2-oxobutanoate + NH4(+)</text>
        <dbReference type="Rhea" id="RHEA:23800"/>
        <dbReference type="ChEBI" id="CHEBI:15377"/>
        <dbReference type="ChEBI" id="CHEBI:16007"/>
        <dbReference type="ChEBI" id="CHEBI:16763"/>
        <dbReference type="ChEBI" id="CHEBI:28938"/>
        <dbReference type="ChEBI" id="CHEBI:57844"/>
        <dbReference type="EC" id="4.4.1.11"/>
    </reaction>
    <physiologicalReaction direction="left-to-right" evidence="7">
        <dbReference type="Rhea" id="RHEA:23801"/>
    </physiologicalReaction>
</comment>
<name>A0A0E3K3X2_CLOSL</name>
<dbReference type="InterPro" id="IPR000277">
    <property type="entry name" value="Cys/Met-Metab_PyrdxlP-dep_enz"/>
</dbReference>